<name>A0A8C2I1N6_CYPCA</name>
<protein>
    <submittedName>
        <fullName evidence="1">Uncharacterized protein</fullName>
    </submittedName>
</protein>
<evidence type="ECO:0000313" key="2">
    <source>
        <dbReference type="Proteomes" id="UP000694701"/>
    </source>
</evidence>
<sequence>MSRAADRLKVVLNHLDRSNGAVVSFQRRVYHERPAYTFDTGVLTPEQRLAYEENGILVFCGHGFAGLVFFLHI</sequence>
<evidence type="ECO:0000313" key="1">
    <source>
        <dbReference type="Ensembl" id="ENSCCRP00020072991.1"/>
    </source>
</evidence>
<dbReference type="Ensembl" id="ENSCCRT00020080154.1">
    <property type="protein sequence ID" value="ENSCCRP00020072991.1"/>
    <property type="gene ID" value="ENSCCRG00020034125.1"/>
</dbReference>
<organism evidence="1 2">
    <name type="scientific">Cyprinus carpio</name>
    <name type="common">Common carp</name>
    <dbReference type="NCBI Taxonomy" id="7962"/>
    <lineage>
        <taxon>Eukaryota</taxon>
        <taxon>Metazoa</taxon>
        <taxon>Chordata</taxon>
        <taxon>Craniata</taxon>
        <taxon>Vertebrata</taxon>
        <taxon>Euteleostomi</taxon>
        <taxon>Actinopterygii</taxon>
        <taxon>Neopterygii</taxon>
        <taxon>Teleostei</taxon>
        <taxon>Ostariophysi</taxon>
        <taxon>Cypriniformes</taxon>
        <taxon>Cyprinidae</taxon>
        <taxon>Cyprininae</taxon>
        <taxon>Cyprinus</taxon>
    </lineage>
</organism>
<proteinExistence type="predicted"/>
<dbReference type="Proteomes" id="UP000694701">
    <property type="component" value="Unplaced"/>
</dbReference>
<reference evidence="1" key="1">
    <citation type="submission" date="2025-08" db="UniProtKB">
        <authorList>
            <consortium name="Ensembl"/>
        </authorList>
    </citation>
    <scope>IDENTIFICATION</scope>
</reference>
<dbReference type="AlphaFoldDB" id="A0A8C2I1N6"/>
<accession>A0A8C2I1N6</accession>